<evidence type="ECO:0000313" key="3">
    <source>
        <dbReference type="EMBL" id="CAF1126345.1"/>
    </source>
</evidence>
<organism evidence="2 5">
    <name type="scientific">Adineta steineri</name>
    <dbReference type="NCBI Taxonomy" id="433720"/>
    <lineage>
        <taxon>Eukaryota</taxon>
        <taxon>Metazoa</taxon>
        <taxon>Spiralia</taxon>
        <taxon>Gnathifera</taxon>
        <taxon>Rotifera</taxon>
        <taxon>Eurotatoria</taxon>
        <taxon>Bdelloidea</taxon>
        <taxon>Adinetida</taxon>
        <taxon>Adinetidae</taxon>
        <taxon>Adineta</taxon>
    </lineage>
</organism>
<comment type="caution">
    <text evidence="2">The sequence shown here is derived from an EMBL/GenBank/DDBJ whole genome shotgun (WGS) entry which is preliminary data.</text>
</comment>
<dbReference type="AlphaFoldDB" id="A0A814L115"/>
<dbReference type="EMBL" id="CAJNOM010000140">
    <property type="protein sequence ID" value="CAF1126345.1"/>
    <property type="molecule type" value="Genomic_DNA"/>
</dbReference>
<evidence type="ECO:0000313" key="4">
    <source>
        <dbReference type="Proteomes" id="UP000663832"/>
    </source>
</evidence>
<evidence type="ECO:0000256" key="1">
    <source>
        <dbReference type="SAM" id="Coils"/>
    </source>
</evidence>
<reference evidence="2" key="1">
    <citation type="submission" date="2021-02" db="EMBL/GenBank/DDBJ databases">
        <authorList>
            <person name="Nowell W R."/>
        </authorList>
    </citation>
    <scope>NUCLEOTIDE SEQUENCE</scope>
</reference>
<keyword evidence="1" id="KW-0175">Coiled coil</keyword>
<sequence length="152" mass="18029">MHPHINIIPQATIVANERIVPMEQEEMRHSPSVISKDTEIILFDFPVIPIECKFYLKQFHLVANSDNIMRHKEFLNKKALQAEKELDEIMTQINREQHHIVIKYVKNSIEPLIDILKNSNRKRLDNLILDQIKERALRTIRNKCSQLELDDR</sequence>
<accession>A0A814L115</accession>
<evidence type="ECO:0000313" key="2">
    <source>
        <dbReference type="EMBL" id="CAF1058687.1"/>
    </source>
</evidence>
<dbReference type="EMBL" id="CAJNOI010000100">
    <property type="protein sequence ID" value="CAF1058687.1"/>
    <property type="molecule type" value="Genomic_DNA"/>
</dbReference>
<feature type="coiled-coil region" evidence="1">
    <location>
        <begin position="72"/>
        <end position="99"/>
    </location>
</feature>
<dbReference type="OrthoDB" id="10056180at2759"/>
<evidence type="ECO:0000313" key="5">
    <source>
        <dbReference type="Proteomes" id="UP000663877"/>
    </source>
</evidence>
<dbReference type="Proteomes" id="UP000663832">
    <property type="component" value="Unassembled WGS sequence"/>
</dbReference>
<name>A0A814L115_9BILA</name>
<proteinExistence type="predicted"/>
<keyword evidence="4" id="KW-1185">Reference proteome</keyword>
<gene>
    <name evidence="2" type="ORF">BJG266_LOCUS19036</name>
    <name evidence="3" type="ORF">QVE165_LOCUS21683</name>
</gene>
<protein>
    <submittedName>
        <fullName evidence="2">Uncharacterized protein</fullName>
    </submittedName>
</protein>
<dbReference type="Proteomes" id="UP000663877">
    <property type="component" value="Unassembled WGS sequence"/>
</dbReference>